<keyword evidence="3 6" id="KW-0812">Transmembrane</keyword>
<keyword evidence="4 6" id="KW-1133">Transmembrane helix</keyword>
<evidence type="ECO:0000256" key="4">
    <source>
        <dbReference type="ARBA" id="ARBA00022989"/>
    </source>
</evidence>
<dbReference type="InterPro" id="IPR013525">
    <property type="entry name" value="ABC2_TM"/>
</dbReference>
<reference evidence="8" key="2">
    <citation type="submission" date="2022-06" db="EMBL/GenBank/DDBJ databases">
        <title>Xiashengella guii gen. nov. sp. nov., a bacterium isolated form anaerobic digestion tank.</title>
        <authorList>
            <person name="Huang H."/>
        </authorList>
    </citation>
    <scope>NUCLEOTIDE SEQUENCE</scope>
    <source>
        <strain evidence="8">Ai-910</strain>
    </source>
</reference>
<evidence type="ECO:0000313" key="8">
    <source>
        <dbReference type="EMBL" id="URW79499.1"/>
    </source>
</evidence>
<dbReference type="PANTHER" id="PTHR30294:SF47">
    <property type="entry name" value="INNER MEMBRANE TRANSPORT PERMEASE YHHJ"/>
    <property type="match status" value="1"/>
</dbReference>
<reference evidence="8" key="1">
    <citation type="submission" date="2022-05" db="EMBL/GenBank/DDBJ databases">
        <authorList>
            <person name="Sun X."/>
        </authorList>
    </citation>
    <scope>NUCLEOTIDE SEQUENCE</scope>
    <source>
        <strain evidence="8">Ai-910</strain>
    </source>
</reference>
<feature type="transmembrane region" description="Helical" evidence="6">
    <location>
        <begin position="364"/>
        <end position="382"/>
    </location>
</feature>
<feature type="domain" description="ABC-2 type transporter transmembrane" evidence="7">
    <location>
        <begin position="29"/>
        <end position="380"/>
    </location>
</feature>
<dbReference type="Proteomes" id="UP001056426">
    <property type="component" value="Chromosome"/>
</dbReference>
<dbReference type="Gene3D" id="3.40.1710.10">
    <property type="entry name" value="abc type-2 transporter like domain"/>
    <property type="match status" value="1"/>
</dbReference>
<keyword evidence="9" id="KW-1185">Reference proteome</keyword>
<dbReference type="InterPro" id="IPR051449">
    <property type="entry name" value="ABC-2_transporter_component"/>
</dbReference>
<dbReference type="GO" id="GO:0140359">
    <property type="term" value="F:ABC-type transporter activity"/>
    <property type="evidence" value="ECO:0007669"/>
    <property type="project" value="InterPro"/>
</dbReference>
<evidence type="ECO:0000256" key="5">
    <source>
        <dbReference type="ARBA" id="ARBA00023136"/>
    </source>
</evidence>
<keyword evidence="5 6" id="KW-0472">Membrane</keyword>
<evidence type="ECO:0000256" key="3">
    <source>
        <dbReference type="ARBA" id="ARBA00022692"/>
    </source>
</evidence>
<organism evidence="8 9">
    <name type="scientific">Xiashengella succiniciproducens</name>
    <dbReference type="NCBI Taxonomy" id="2949635"/>
    <lineage>
        <taxon>Bacteria</taxon>
        <taxon>Pseudomonadati</taxon>
        <taxon>Bacteroidota</taxon>
        <taxon>Bacteroidia</taxon>
        <taxon>Marinilabiliales</taxon>
        <taxon>Marinilabiliaceae</taxon>
        <taxon>Xiashengella</taxon>
    </lineage>
</organism>
<evidence type="ECO:0000256" key="1">
    <source>
        <dbReference type="ARBA" id="ARBA00004651"/>
    </source>
</evidence>
<dbReference type="PANTHER" id="PTHR30294">
    <property type="entry name" value="MEMBRANE COMPONENT OF ABC TRANSPORTER YHHJ-RELATED"/>
    <property type="match status" value="1"/>
</dbReference>
<feature type="transmembrane region" description="Helical" evidence="6">
    <location>
        <begin position="29"/>
        <end position="50"/>
    </location>
</feature>
<dbReference type="EMBL" id="CP098400">
    <property type="protein sequence ID" value="URW79499.1"/>
    <property type="molecule type" value="Genomic_DNA"/>
</dbReference>
<dbReference type="GO" id="GO:0005886">
    <property type="term" value="C:plasma membrane"/>
    <property type="evidence" value="ECO:0007669"/>
    <property type="project" value="UniProtKB-SubCell"/>
</dbReference>
<feature type="transmembrane region" description="Helical" evidence="6">
    <location>
        <begin position="275"/>
        <end position="299"/>
    </location>
</feature>
<feature type="transmembrane region" description="Helical" evidence="6">
    <location>
        <begin position="320"/>
        <end position="344"/>
    </location>
</feature>
<dbReference type="RefSeq" id="WP_250723434.1">
    <property type="nucleotide sequence ID" value="NZ_CP098400.1"/>
</dbReference>
<feature type="transmembrane region" description="Helical" evidence="6">
    <location>
        <begin position="194"/>
        <end position="217"/>
    </location>
</feature>
<accession>A0A9J6ZPD6</accession>
<protein>
    <submittedName>
        <fullName evidence="8">ABC transporter permease</fullName>
    </submittedName>
</protein>
<evidence type="ECO:0000256" key="2">
    <source>
        <dbReference type="ARBA" id="ARBA00022475"/>
    </source>
</evidence>
<gene>
    <name evidence="8" type="ORF">M9189_11615</name>
</gene>
<evidence type="ECO:0000256" key="6">
    <source>
        <dbReference type="SAM" id="Phobius"/>
    </source>
</evidence>
<name>A0A9J6ZPD6_9BACT</name>
<dbReference type="KEGG" id="alkq:M9189_11615"/>
<dbReference type="Pfam" id="PF12698">
    <property type="entry name" value="ABC2_membrane_3"/>
    <property type="match status" value="1"/>
</dbReference>
<keyword evidence="2" id="KW-1003">Cell membrane</keyword>
<feature type="transmembrane region" description="Helical" evidence="6">
    <location>
        <begin position="238"/>
        <end position="263"/>
    </location>
</feature>
<evidence type="ECO:0000313" key="9">
    <source>
        <dbReference type="Proteomes" id="UP001056426"/>
    </source>
</evidence>
<sequence length="397" mass="44154">MRNLRFPQWVHDWWNVLNREFVRFSGNRVYLFIALAGPLLSFFLVMNIFLAGNPSDLPLAVVDLDDSQMSRQVIRMIDATRSVSVSSRPASLHDGNEAMLKGQVYAVLYIPYDFSKSVLKGEGSELVMYVNNSNVLNGGLIQSAVIKAVSTYSTGVKLQVAMKGGMAQEQALQQVYPLRLDTHELFNPYINYSYFLSSTLMPLLITVFTLLGAVYVIGIELREGTAGEWIKTAGGSMWVALGGKLAPYTLLMCVNVAVMHFILVQHLGFPIKGSWAAIMAAELFMILAYQMVAVFLLAVTANTRLSLSLASGYSMIAFSYSGLTFPIAGMPMLAKIAANIFPYYHWMKVFLGQSLRNEPLSNASGPFLGLLTFILIGILLFPRLKYLLTEPRFYNRI</sequence>
<dbReference type="AlphaFoldDB" id="A0A9J6ZPD6"/>
<evidence type="ECO:0000259" key="7">
    <source>
        <dbReference type="Pfam" id="PF12698"/>
    </source>
</evidence>
<comment type="subcellular location">
    <subcellularLocation>
        <location evidence="1">Cell membrane</location>
        <topology evidence="1">Multi-pass membrane protein</topology>
    </subcellularLocation>
</comment>
<proteinExistence type="predicted"/>